<evidence type="ECO:0000313" key="3">
    <source>
        <dbReference type="Proteomes" id="UP000653493"/>
    </source>
</evidence>
<keyword evidence="3" id="KW-1185">Reference proteome</keyword>
<name>A0A918GCA3_STRGD</name>
<feature type="domain" description="HTH cro/C1-type" evidence="1">
    <location>
        <begin position="93"/>
        <end position="149"/>
    </location>
</feature>
<dbReference type="InterPro" id="IPR001387">
    <property type="entry name" value="Cro/C1-type_HTH"/>
</dbReference>
<dbReference type="Proteomes" id="UP000653493">
    <property type="component" value="Unassembled WGS sequence"/>
</dbReference>
<sequence length="238" mass="26048">MWPVPRPDALPDRPGRPAAPFDPLAAHRFRTALGMGPELVARDLRVSYGLPHVGPDLVLAWEGGSVQPSEAEVNALAGTLWCSPAELLARPRTLREHRLALGLGPEDVARAVGLDTRSYLRLEERDAWRGTDRQSAALIALFGLAPAEYVTVSGQDERLAELLTKAVTTRWQGHARQIAKLVPLERDVVDDALRSLHAEYRARMATPLGRDLRDRAAEYFWAAVEKGTGEGDRGVGQG</sequence>
<protein>
    <submittedName>
        <fullName evidence="2">DNA-binding protein</fullName>
    </submittedName>
</protein>
<dbReference type="AlphaFoldDB" id="A0A918GCA3"/>
<keyword evidence="2" id="KW-0238">DNA-binding</keyword>
<accession>A0A918GCA3</accession>
<feature type="domain" description="HTH cro/C1-type" evidence="1">
    <location>
        <begin position="25"/>
        <end position="87"/>
    </location>
</feature>
<reference evidence="2" key="1">
    <citation type="journal article" date="2014" name="Int. J. Syst. Evol. Microbiol.">
        <title>Complete genome sequence of Corynebacterium casei LMG S-19264T (=DSM 44701T), isolated from a smear-ripened cheese.</title>
        <authorList>
            <consortium name="US DOE Joint Genome Institute (JGI-PGF)"/>
            <person name="Walter F."/>
            <person name="Albersmeier A."/>
            <person name="Kalinowski J."/>
            <person name="Ruckert C."/>
        </authorList>
    </citation>
    <scope>NUCLEOTIDE SEQUENCE</scope>
    <source>
        <strain evidence="2">JCM 4234</strain>
    </source>
</reference>
<reference evidence="2" key="2">
    <citation type="submission" date="2020-09" db="EMBL/GenBank/DDBJ databases">
        <authorList>
            <person name="Sun Q."/>
            <person name="Ohkuma M."/>
        </authorList>
    </citation>
    <scope>NUCLEOTIDE SEQUENCE</scope>
    <source>
        <strain evidence="2">JCM 4234</strain>
    </source>
</reference>
<proteinExistence type="predicted"/>
<dbReference type="SMART" id="SM00530">
    <property type="entry name" value="HTH_XRE"/>
    <property type="match status" value="2"/>
</dbReference>
<dbReference type="GO" id="GO:0003677">
    <property type="term" value="F:DNA binding"/>
    <property type="evidence" value="ECO:0007669"/>
    <property type="project" value="UniProtKB-KW"/>
</dbReference>
<organism evidence="2 3">
    <name type="scientific">Streptomyces griseoviridis</name>
    <dbReference type="NCBI Taxonomy" id="45398"/>
    <lineage>
        <taxon>Bacteria</taxon>
        <taxon>Bacillati</taxon>
        <taxon>Actinomycetota</taxon>
        <taxon>Actinomycetes</taxon>
        <taxon>Kitasatosporales</taxon>
        <taxon>Streptomycetaceae</taxon>
        <taxon>Streptomyces</taxon>
    </lineage>
</organism>
<dbReference type="EMBL" id="BMSL01000002">
    <property type="protein sequence ID" value="GGS27972.1"/>
    <property type="molecule type" value="Genomic_DNA"/>
</dbReference>
<evidence type="ECO:0000259" key="1">
    <source>
        <dbReference type="SMART" id="SM00530"/>
    </source>
</evidence>
<evidence type="ECO:0000313" key="2">
    <source>
        <dbReference type="EMBL" id="GGS27972.1"/>
    </source>
</evidence>
<comment type="caution">
    <text evidence="2">The sequence shown here is derived from an EMBL/GenBank/DDBJ whole genome shotgun (WGS) entry which is preliminary data.</text>
</comment>
<gene>
    <name evidence="2" type="ORF">GCM10010238_16020</name>
</gene>